<evidence type="ECO:0000256" key="2">
    <source>
        <dbReference type="ARBA" id="ARBA00012513"/>
    </source>
</evidence>
<feature type="compositionally biased region" description="Polar residues" evidence="19">
    <location>
        <begin position="972"/>
        <end position="995"/>
    </location>
</feature>
<evidence type="ECO:0000256" key="7">
    <source>
        <dbReference type="ARBA" id="ARBA00022692"/>
    </source>
</evidence>
<dbReference type="Proteomes" id="UP000504603">
    <property type="component" value="Unplaced"/>
</dbReference>
<evidence type="ECO:0000256" key="4">
    <source>
        <dbReference type="ARBA" id="ARBA00022553"/>
    </source>
</evidence>
<evidence type="ECO:0000256" key="17">
    <source>
        <dbReference type="ARBA" id="ARBA00047899"/>
    </source>
</evidence>
<dbReference type="FunFam" id="3.80.10.10:FF:001022">
    <property type="entry name" value="Probable LRR receptor-like serine/threonine-protein kinase At1g53420"/>
    <property type="match status" value="1"/>
</dbReference>
<dbReference type="PANTHER" id="PTHR48006:SF81">
    <property type="entry name" value="PROTEIN KINASE DOMAIN-CONTAINING PROTEIN"/>
    <property type="match status" value="1"/>
</dbReference>
<dbReference type="FunFam" id="2.60.120.430:FF:000004">
    <property type="entry name" value="Putative leucine-rich repeat receptor-like serine/threonine-protein kinase"/>
    <property type="match status" value="1"/>
</dbReference>
<dbReference type="GeneID" id="111006454"/>
<dbReference type="RefSeq" id="XP_022134102.1">
    <property type="nucleotide sequence ID" value="XM_022278410.1"/>
</dbReference>
<organism evidence="23 24">
    <name type="scientific">Momordica charantia</name>
    <name type="common">Bitter gourd</name>
    <name type="synonym">Balsam pear</name>
    <dbReference type="NCBI Taxonomy" id="3673"/>
    <lineage>
        <taxon>Eukaryota</taxon>
        <taxon>Viridiplantae</taxon>
        <taxon>Streptophyta</taxon>
        <taxon>Embryophyta</taxon>
        <taxon>Tracheophyta</taxon>
        <taxon>Spermatophyta</taxon>
        <taxon>Magnoliopsida</taxon>
        <taxon>eudicotyledons</taxon>
        <taxon>Gunneridae</taxon>
        <taxon>Pentapetalae</taxon>
        <taxon>rosids</taxon>
        <taxon>fabids</taxon>
        <taxon>Cucurbitales</taxon>
        <taxon>Cucurbitaceae</taxon>
        <taxon>Momordiceae</taxon>
        <taxon>Momordica</taxon>
    </lineage>
</organism>
<feature type="domain" description="Protein kinase" evidence="22">
    <location>
        <begin position="665"/>
        <end position="946"/>
    </location>
</feature>
<dbReference type="PROSITE" id="PS00108">
    <property type="entry name" value="PROTEIN_KINASE_ST"/>
    <property type="match status" value="1"/>
</dbReference>
<keyword evidence="11" id="KW-0418">Kinase</keyword>
<dbReference type="Gene3D" id="1.10.510.10">
    <property type="entry name" value="Transferase(Phosphotransferase) domain 1"/>
    <property type="match status" value="1"/>
</dbReference>
<gene>
    <name evidence="24" type="primary">LOC111006454</name>
</gene>
<evidence type="ECO:0000313" key="23">
    <source>
        <dbReference type="Proteomes" id="UP000504603"/>
    </source>
</evidence>
<evidence type="ECO:0000256" key="19">
    <source>
        <dbReference type="SAM" id="MobiDB-lite"/>
    </source>
</evidence>
<comment type="subcellular location">
    <subcellularLocation>
        <location evidence="1">Membrane</location>
        <topology evidence="1">Single-pass type I membrane protein</topology>
    </subcellularLocation>
</comment>
<dbReference type="Pfam" id="PF00560">
    <property type="entry name" value="LRR_1"/>
    <property type="match status" value="2"/>
</dbReference>
<dbReference type="PANTHER" id="PTHR48006">
    <property type="entry name" value="LEUCINE-RICH REPEAT-CONTAINING PROTEIN DDB_G0281931-RELATED"/>
    <property type="match status" value="1"/>
</dbReference>
<sequence length="995" mass="109010">MMMLVAPIALLVVLSLIISCSPTILTPSLPLDEVEGLEYVGKRLGKRDWKFNENPCSEEESSWKSADAKDGSGFKNNVTCNCSYASATVCHVTHIILKSQSLPGTLPPELFRLPYLEELDLTRNYLSGEIPPQWGSTNLIKISLLGNRLTGSVPEEIGNISTLRELVLEMNHLSGSLPLALGKLSNLERLLLASNNFTGELPESLGMLTSLTGFRISDNNFAGPIPSFIQNWANISLIIIQASGLSGPIPPEIGLLKNLTDLRISDLNGASSPFPSLNNLTNMQNLVLRNCNITGALPDNFGGMESLKLIDLSFNKISGRIPPSFHNLVGVDRIFLTGNLLNGDVPQWMQTEGLNIDLSYNKFSPVYTSCHSQHLNLFASSSLDNNSNHVACLGKNFICEQAQYHLQINCGGEDVIINDVLFEGDKDKVNPSEFVSSKTNWLGSNTGMFLDNERKNDELFAVNSSALSMINSKLYETARVSPVSLTYYMYCMAIGNYTISLHFAEIMFTNDKSYRSLGRRLFDVYVQGRRVLKDFNIADAAGGVGKPFIKKIPIAITSGTLEIRFFWTGKGTTAIPTRGVYGPLISAISVVSDSEPPSEGRHTLPAGAIVGILAAVAFVIILALGILWWGGCLGRKSTDRQDLKGLNLQIGSFTLKQITTATNNFDISNKIGEGGFGPVYKGRLLDGTMIAVKQLSSKSKQGKREFVNEIGMISSLQHPYLVKLYGCSTEGDQLLLVYEYMENNSLARALFGPEECQLELDWPTRQKICIGIAKGLAFLHEESGLKIVHRDIKGTNVLLDKNLNPKISDFGLAKLDEEENTHISTRVAGTFGYIAPEYATRGYLTDKADVYSFGIVALEIVSGRSNTIYRSKDKCLYLLDWALVVKEKGSLMELVDPRLGSNFDPEEAIAMINIALLCTNVSPSARPAMSAVVCMLEGKAAVEELVSNPDDLRKEMSEMWNLMQQNDKKTGGKNQAESASSIDVPSSWTSITSRD</sequence>
<dbReference type="SMART" id="SM00220">
    <property type="entry name" value="S_TKc"/>
    <property type="match status" value="1"/>
</dbReference>
<keyword evidence="14 20" id="KW-0472">Membrane</keyword>
<keyword evidence="8 21" id="KW-0732">Signal</keyword>
<evidence type="ECO:0000256" key="11">
    <source>
        <dbReference type="ARBA" id="ARBA00022777"/>
    </source>
</evidence>
<evidence type="ECO:0000256" key="14">
    <source>
        <dbReference type="ARBA" id="ARBA00023136"/>
    </source>
</evidence>
<comment type="catalytic activity">
    <reaction evidence="18">
        <text>L-seryl-[protein] + ATP = O-phospho-L-seryl-[protein] + ADP + H(+)</text>
        <dbReference type="Rhea" id="RHEA:17989"/>
        <dbReference type="Rhea" id="RHEA-COMP:9863"/>
        <dbReference type="Rhea" id="RHEA-COMP:11604"/>
        <dbReference type="ChEBI" id="CHEBI:15378"/>
        <dbReference type="ChEBI" id="CHEBI:29999"/>
        <dbReference type="ChEBI" id="CHEBI:30616"/>
        <dbReference type="ChEBI" id="CHEBI:83421"/>
        <dbReference type="ChEBI" id="CHEBI:456216"/>
        <dbReference type="EC" id="2.7.11.1"/>
    </reaction>
</comment>
<evidence type="ECO:0000256" key="15">
    <source>
        <dbReference type="ARBA" id="ARBA00023170"/>
    </source>
</evidence>
<reference evidence="24" key="1">
    <citation type="submission" date="2025-08" db="UniProtKB">
        <authorList>
            <consortium name="RefSeq"/>
        </authorList>
    </citation>
    <scope>IDENTIFICATION</scope>
    <source>
        <strain evidence="24">OHB3-1</strain>
    </source>
</reference>
<evidence type="ECO:0000256" key="3">
    <source>
        <dbReference type="ARBA" id="ARBA00022527"/>
    </source>
</evidence>
<accession>A0A6J1BYM7</accession>
<dbReference type="FunFam" id="3.30.200.20:FF:000217">
    <property type="entry name" value="probable LRR receptor-like serine/threonine-protein kinase At1g53430"/>
    <property type="match status" value="1"/>
</dbReference>
<feature type="region of interest" description="Disordered" evidence="19">
    <location>
        <begin position="961"/>
        <end position="995"/>
    </location>
</feature>
<dbReference type="OrthoDB" id="1897577at2759"/>
<evidence type="ECO:0000256" key="18">
    <source>
        <dbReference type="ARBA" id="ARBA00048679"/>
    </source>
</evidence>
<keyword evidence="23" id="KW-1185">Reference proteome</keyword>
<dbReference type="FunFam" id="1.10.510.10:FF:000044">
    <property type="entry name" value="Putative LRR receptor-like serine/threonine-protein kinase"/>
    <property type="match status" value="1"/>
</dbReference>
<dbReference type="InterPro" id="IPR001611">
    <property type="entry name" value="Leu-rich_rpt"/>
</dbReference>
<dbReference type="Pfam" id="PF00069">
    <property type="entry name" value="Pkinase"/>
    <property type="match status" value="1"/>
</dbReference>
<evidence type="ECO:0000256" key="16">
    <source>
        <dbReference type="ARBA" id="ARBA00023180"/>
    </source>
</evidence>
<evidence type="ECO:0000256" key="20">
    <source>
        <dbReference type="SAM" id="Phobius"/>
    </source>
</evidence>
<keyword evidence="9" id="KW-0677">Repeat</keyword>
<evidence type="ECO:0000256" key="5">
    <source>
        <dbReference type="ARBA" id="ARBA00022614"/>
    </source>
</evidence>
<dbReference type="Pfam" id="PF11721">
    <property type="entry name" value="Malectin"/>
    <property type="match status" value="1"/>
</dbReference>
<feature type="transmembrane region" description="Helical" evidence="20">
    <location>
        <begin position="608"/>
        <end position="630"/>
    </location>
</feature>
<dbReference type="Pfam" id="PF13855">
    <property type="entry name" value="LRR_8"/>
    <property type="match status" value="1"/>
</dbReference>
<dbReference type="InterPro" id="IPR021720">
    <property type="entry name" value="Malectin_dom"/>
</dbReference>
<keyword evidence="10" id="KW-0547">Nucleotide-binding</keyword>
<keyword evidence="13 20" id="KW-1133">Transmembrane helix</keyword>
<evidence type="ECO:0000256" key="6">
    <source>
        <dbReference type="ARBA" id="ARBA00022679"/>
    </source>
</evidence>
<evidence type="ECO:0000256" key="21">
    <source>
        <dbReference type="SAM" id="SignalP"/>
    </source>
</evidence>
<dbReference type="InterPro" id="IPR032675">
    <property type="entry name" value="LRR_dom_sf"/>
</dbReference>
<dbReference type="PROSITE" id="PS50011">
    <property type="entry name" value="PROTEIN_KINASE_DOM"/>
    <property type="match status" value="1"/>
</dbReference>
<dbReference type="InterPro" id="IPR011009">
    <property type="entry name" value="Kinase-like_dom_sf"/>
</dbReference>
<dbReference type="InterPro" id="IPR008271">
    <property type="entry name" value="Ser/Thr_kinase_AS"/>
</dbReference>
<dbReference type="Gene3D" id="3.80.10.10">
    <property type="entry name" value="Ribonuclease Inhibitor"/>
    <property type="match status" value="2"/>
</dbReference>
<evidence type="ECO:0000259" key="22">
    <source>
        <dbReference type="PROSITE" id="PS50011"/>
    </source>
</evidence>
<dbReference type="AlphaFoldDB" id="A0A6J1BYM7"/>
<proteinExistence type="predicted"/>
<dbReference type="GO" id="GO:0016020">
    <property type="term" value="C:membrane"/>
    <property type="evidence" value="ECO:0007669"/>
    <property type="project" value="UniProtKB-SubCell"/>
</dbReference>
<evidence type="ECO:0000313" key="24">
    <source>
        <dbReference type="RefSeq" id="XP_022134102.1"/>
    </source>
</evidence>
<evidence type="ECO:0000256" key="1">
    <source>
        <dbReference type="ARBA" id="ARBA00004479"/>
    </source>
</evidence>
<keyword evidence="12" id="KW-0067">ATP-binding</keyword>
<keyword evidence="16" id="KW-0325">Glycoprotein</keyword>
<evidence type="ECO:0000256" key="10">
    <source>
        <dbReference type="ARBA" id="ARBA00022741"/>
    </source>
</evidence>
<dbReference type="Gene3D" id="3.30.200.20">
    <property type="entry name" value="Phosphorylase Kinase, domain 1"/>
    <property type="match status" value="1"/>
</dbReference>
<dbReference type="SUPFAM" id="SSF56112">
    <property type="entry name" value="Protein kinase-like (PK-like)"/>
    <property type="match status" value="1"/>
</dbReference>
<keyword evidence="4" id="KW-0597">Phosphoprotein</keyword>
<dbReference type="GO" id="GO:0005524">
    <property type="term" value="F:ATP binding"/>
    <property type="evidence" value="ECO:0007669"/>
    <property type="project" value="UniProtKB-KW"/>
</dbReference>
<dbReference type="InterPro" id="IPR051824">
    <property type="entry name" value="LRR_Rcpt-Like_S/T_Kinase"/>
</dbReference>
<dbReference type="EC" id="2.7.11.1" evidence="2"/>
<evidence type="ECO:0000256" key="12">
    <source>
        <dbReference type="ARBA" id="ARBA00022840"/>
    </source>
</evidence>
<evidence type="ECO:0000256" key="9">
    <source>
        <dbReference type="ARBA" id="ARBA00022737"/>
    </source>
</evidence>
<dbReference type="CDD" id="cd14066">
    <property type="entry name" value="STKc_IRAK"/>
    <property type="match status" value="1"/>
</dbReference>
<keyword evidence="5" id="KW-0433">Leucine-rich repeat</keyword>
<feature type="chain" id="PRO_5026924464" description="non-specific serine/threonine protein kinase" evidence="21">
    <location>
        <begin position="23"/>
        <end position="995"/>
    </location>
</feature>
<dbReference type="Gene3D" id="2.60.120.430">
    <property type="entry name" value="Galactose-binding lectin"/>
    <property type="match status" value="1"/>
</dbReference>
<keyword evidence="3" id="KW-0723">Serine/threonine-protein kinase</keyword>
<protein>
    <recommendedName>
        <fullName evidence="2">non-specific serine/threonine protein kinase</fullName>
        <ecNumber evidence="2">2.7.11.1</ecNumber>
    </recommendedName>
</protein>
<evidence type="ECO:0000256" key="8">
    <source>
        <dbReference type="ARBA" id="ARBA00022729"/>
    </source>
</evidence>
<comment type="catalytic activity">
    <reaction evidence="17">
        <text>L-threonyl-[protein] + ATP = O-phospho-L-threonyl-[protein] + ADP + H(+)</text>
        <dbReference type="Rhea" id="RHEA:46608"/>
        <dbReference type="Rhea" id="RHEA-COMP:11060"/>
        <dbReference type="Rhea" id="RHEA-COMP:11605"/>
        <dbReference type="ChEBI" id="CHEBI:15378"/>
        <dbReference type="ChEBI" id="CHEBI:30013"/>
        <dbReference type="ChEBI" id="CHEBI:30616"/>
        <dbReference type="ChEBI" id="CHEBI:61977"/>
        <dbReference type="ChEBI" id="CHEBI:456216"/>
        <dbReference type="EC" id="2.7.11.1"/>
    </reaction>
</comment>
<dbReference type="SUPFAM" id="SSF52058">
    <property type="entry name" value="L domain-like"/>
    <property type="match status" value="1"/>
</dbReference>
<feature type="signal peptide" evidence="21">
    <location>
        <begin position="1"/>
        <end position="22"/>
    </location>
</feature>
<dbReference type="KEGG" id="mcha:111006454"/>
<dbReference type="GO" id="GO:0004674">
    <property type="term" value="F:protein serine/threonine kinase activity"/>
    <property type="evidence" value="ECO:0007669"/>
    <property type="project" value="UniProtKB-KW"/>
</dbReference>
<keyword evidence="15" id="KW-0675">Receptor</keyword>
<dbReference type="InterPro" id="IPR000719">
    <property type="entry name" value="Prot_kinase_dom"/>
</dbReference>
<keyword evidence="6" id="KW-0808">Transferase</keyword>
<name>A0A6J1BYM7_MOMCH</name>
<keyword evidence="7 20" id="KW-0812">Transmembrane</keyword>
<evidence type="ECO:0000256" key="13">
    <source>
        <dbReference type="ARBA" id="ARBA00022989"/>
    </source>
</evidence>